<dbReference type="PROSITE" id="PS51257">
    <property type="entry name" value="PROKAR_LIPOPROTEIN"/>
    <property type="match status" value="1"/>
</dbReference>
<gene>
    <name evidence="1" type="ORF">P2L57_07370</name>
</gene>
<dbReference type="EMBL" id="JARHTQ010000004">
    <property type="protein sequence ID" value="MDF2255547.1"/>
    <property type="molecule type" value="Genomic_DNA"/>
</dbReference>
<proteinExistence type="predicted"/>
<sequence>MVTERRQRGWLRIPCVLGGLAALTASVSGCGHQAVAQSPAPCSTLPPAQLPHSAGTLTQADSGTYCLPVGGQLDVFLTAKSAQMSARWSPVASSAPQLLAPTNGGALTPPVGVTPAVFVGTAPGTVRLSSRTADGRHWQATVRIK</sequence>
<organism evidence="1 2">
    <name type="scientific">Streptantibioticus ferralitis</name>
    <dbReference type="NCBI Taxonomy" id="236510"/>
    <lineage>
        <taxon>Bacteria</taxon>
        <taxon>Bacillati</taxon>
        <taxon>Actinomycetota</taxon>
        <taxon>Actinomycetes</taxon>
        <taxon>Kitasatosporales</taxon>
        <taxon>Streptomycetaceae</taxon>
        <taxon>Streptantibioticus</taxon>
    </lineage>
</organism>
<keyword evidence="2" id="KW-1185">Reference proteome</keyword>
<protein>
    <recommendedName>
        <fullName evidence="3">Lipoprotein</fullName>
    </recommendedName>
</protein>
<comment type="caution">
    <text evidence="1">The sequence shown here is derived from an EMBL/GenBank/DDBJ whole genome shotgun (WGS) entry which is preliminary data.</text>
</comment>
<reference evidence="1 2" key="1">
    <citation type="submission" date="2023-03" db="EMBL/GenBank/DDBJ databases">
        <title>Draft genome sequence of type strain Streptomyces ferralitis JCM 14344.</title>
        <authorList>
            <person name="Klaysubun C."/>
            <person name="Duangmal K."/>
        </authorList>
    </citation>
    <scope>NUCLEOTIDE SEQUENCE [LARGE SCALE GENOMIC DNA]</scope>
    <source>
        <strain evidence="1 2">JCM 14344</strain>
    </source>
</reference>
<dbReference type="Proteomes" id="UP001220022">
    <property type="component" value="Unassembled WGS sequence"/>
</dbReference>
<accession>A0ABT5YVA9</accession>
<evidence type="ECO:0008006" key="3">
    <source>
        <dbReference type="Google" id="ProtNLM"/>
    </source>
</evidence>
<evidence type="ECO:0000313" key="2">
    <source>
        <dbReference type="Proteomes" id="UP001220022"/>
    </source>
</evidence>
<evidence type="ECO:0000313" key="1">
    <source>
        <dbReference type="EMBL" id="MDF2255547.1"/>
    </source>
</evidence>
<dbReference type="RefSeq" id="WP_275810213.1">
    <property type="nucleotide sequence ID" value="NZ_BAAANM010000017.1"/>
</dbReference>
<name>A0ABT5YVA9_9ACTN</name>